<dbReference type="PROSITE" id="PS50297">
    <property type="entry name" value="ANK_REP_REGION"/>
    <property type="match status" value="9"/>
</dbReference>
<dbReference type="SUPFAM" id="SSF48403">
    <property type="entry name" value="Ankyrin repeat"/>
    <property type="match status" value="1"/>
</dbReference>
<dbReference type="Pfam" id="PF00023">
    <property type="entry name" value="Ank"/>
    <property type="match status" value="1"/>
</dbReference>
<comment type="caution">
    <text evidence="7">The sequence shown here is derived from an EMBL/GenBank/DDBJ whole genome shotgun (WGS) entry which is preliminary data.</text>
</comment>
<dbReference type="STRING" id="33097.A0A150GN22"/>
<dbReference type="InterPro" id="IPR035897">
    <property type="entry name" value="Toll_tir_struct_dom_sf"/>
</dbReference>
<feature type="repeat" description="ANK" evidence="3">
    <location>
        <begin position="598"/>
        <end position="630"/>
    </location>
</feature>
<feature type="region of interest" description="Disordered" evidence="4">
    <location>
        <begin position="193"/>
        <end position="253"/>
    </location>
</feature>
<feature type="domain" description="COR" evidence="5">
    <location>
        <begin position="805"/>
        <end position="892"/>
    </location>
</feature>
<sequence length="1421" mass="151937">MGAAASSFTALEGQEDELDDVGSQIVLSYQIVETGAKELGGDGTVMAMKAFLQSQGYTVFVGDSSGRGGETLGQRVQDDAVVVGCSAFIAICSPTYGATEWTFNEFQLADNKKKPILPVWHSGPYPPPKFERFLRGRRRVPHGHKPLVECDFGDSMQQLLASLRREGCLPPNQQQTPRSLSLTTGKPLQQHLEEAADPSTQWDEGQQQAAAADSTGPAAIAAARLQQQRKQPTQGTVAAPRTPSKATVPMMSSSRKRVAAAAVPASSESPPSALEAELPFEELCAACLDGDLPTLQRALAGAQSDKAAVANQARKDGSTPLHIAASSGHVEVTRLLLNAGANKDAADKDGGTPLQSAAGNGHVDTVRALLRAGANKEAATKDGGTPLHRAAWRGYVEVVETLLRAGVNKEAADKDGWTPLHSAAGNGHVLAVQALLQAGADKEAAVKDGWTPLHIAAGNGHVGAVKVLLQAGANKEAVPQDGRTPLHRAASRGYEEVVWALVEAGANMEATDKEGWTPLLIAAGNGHLEAVRALLQAGANKEAAVQAGRVMVFPTFVSAGHPMMFGKTPLHIAAINGRVEVVGALLEAGANMEAADKNGATPLYEASVKGDVDVVRRLLKAGANMEAANKERLTPLRVATKLGHVEVVRELTLAMAAEKQVRFIMSYPPCMGDSSSSSSWFESDLGATDGLGVHELELPLPESEGGSAGDAARKMTFSLWDFGGQALAPGAPMVLVGTHAGESMEERAGGEFRPRRPPASLTSAFPSLYREPLFVSSKTGSGIEQLKEVVLQLALNLKGVGDLLPESFVKLRRAVQAEQERFPPGAEPIMALSRFQQLAAHTGVTDPSLLQAFILLLTDFGDVLHFEHVPGLEDAMVLRPQWLADVMAHAITLLGEVSPNHAEGLLTLLENFSMMHSIDKDTALVPPLLPDLSAARSVDIFYEKLQSAEQSPGFPRWRCWAADYVYSYAPDALLCRLLCRVFALPNLEVLEAWRFGAVMRRNGHLAMIAEAPGMARNVVHVMVCGPKPENLGCLVSAKLKDLLAEAFPGVKLEDISYSCPRCVLTRQKQPGAFKVKALQKKIARREKVICETCDAEGLDLSGCLQRDDQAEPWRPAGPAASPSSTSAAAESTLQHIMRMLGKMSIQQKRDSAKRELEHKDLQALIIGARAEGEEDLIRRVTGLAKMVAGLDSKPLPALHVVLPMPSGKRPWWDRKGLVKARFRLHLLCKHPGGPHLTDHEGYEIERPAEWLRRRAPAVRLLTHSMGLLLGAGVKALTSGGSDLGLGRLGELVDAHVLNEPLEAFKKLNDLLGTLEEEDKAMSKVAAAGGEGKGGTLPPLPPLVPPAAGSSSSGQTTAVWQAQHQVDIANSQEARREIEALVRQQDPIGNYGNLQKIKTRAGDVLWLCKAHAEEHVHNNTCW</sequence>
<feature type="compositionally biased region" description="Polar residues" evidence="4">
    <location>
        <begin position="198"/>
        <end position="209"/>
    </location>
</feature>
<dbReference type="Gene3D" id="3.40.50.10140">
    <property type="entry name" value="Toll/interleukin-1 receptor homology (TIR) domain"/>
    <property type="match status" value="1"/>
</dbReference>
<feature type="repeat" description="ANK" evidence="3">
    <location>
        <begin position="415"/>
        <end position="447"/>
    </location>
</feature>
<dbReference type="PRINTS" id="PR01415">
    <property type="entry name" value="ANKYRIN"/>
</dbReference>
<reference evidence="8" key="1">
    <citation type="journal article" date="2016" name="Nat. Commun.">
        <title>The Gonium pectorale genome demonstrates co-option of cell cycle regulation during the evolution of multicellularity.</title>
        <authorList>
            <person name="Hanschen E.R."/>
            <person name="Marriage T.N."/>
            <person name="Ferris P.J."/>
            <person name="Hamaji T."/>
            <person name="Toyoda A."/>
            <person name="Fujiyama A."/>
            <person name="Neme R."/>
            <person name="Noguchi H."/>
            <person name="Minakuchi Y."/>
            <person name="Suzuki M."/>
            <person name="Kawai-Toyooka H."/>
            <person name="Smith D.R."/>
            <person name="Sparks H."/>
            <person name="Anderson J."/>
            <person name="Bakaric R."/>
            <person name="Luria V."/>
            <person name="Karger A."/>
            <person name="Kirschner M.W."/>
            <person name="Durand P.M."/>
            <person name="Michod R.E."/>
            <person name="Nozaki H."/>
            <person name="Olson B.J."/>
        </authorList>
    </citation>
    <scope>NUCLEOTIDE SEQUENCE [LARGE SCALE GENOMIC DNA]</scope>
    <source>
        <strain evidence="8">NIES-2863</strain>
    </source>
</reference>
<evidence type="ECO:0000256" key="3">
    <source>
        <dbReference type="PROSITE-ProRule" id="PRU00023"/>
    </source>
</evidence>
<name>A0A150GN22_GONPE</name>
<evidence type="ECO:0000259" key="6">
    <source>
        <dbReference type="Pfam" id="PF25497"/>
    </source>
</evidence>
<evidence type="ECO:0000256" key="2">
    <source>
        <dbReference type="ARBA" id="ARBA00023043"/>
    </source>
</evidence>
<feature type="compositionally biased region" description="Polar residues" evidence="4">
    <location>
        <begin position="225"/>
        <end position="236"/>
    </location>
</feature>
<feature type="repeat" description="ANK" evidence="3">
    <location>
        <begin position="514"/>
        <end position="546"/>
    </location>
</feature>
<evidence type="ECO:0000313" key="7">
    <source>
        <dbReference type="EMBL" id="KXZ51175.1"/>
    </source>
</evidence>
<dbReference type="InterPro" id="IPR036770">
    <property type="entry name" value="Ankyrin_rpt-contain_sf"/>
</dbReference>
<dbReference type="InterPro" id="IPR036388">
    <property type="entry name" value="WH-like_DNA-bd_sf"/>
</dbReference>
<keyword evidence="8" id="KW-1185">Reference proteome</keyword>
<dbReference type="OrthoDB" id="3065869at2759"/>
<feature type="repeat" description="ANK" evidence="3">
    <location>
        <begin position="349"/>
        <end position="381"/>
    </location>
</feature>
<dbReference type="Pfam" id="PF12796">
    <property type="entry name" value="Ank_2"/>
    <property type="match status" value="4"/>
</dbReference>
<dbReference type="SUPFAM" id="SSF52200">
    <property type="entry name" value="Toll/Interleukin receptor TIR domain"/>
    <property type="match status" value="1"/>
</dbReference>
<keyword evidence="1" id="KW-0677">Repeat</keyword>
<dbReference type="PROSITE" id="PS50088">
    <property type="entry name" value="ANK_REPEAT"/>
    <property type="match status" value="9"/>
</dbReference>
<dbReference type="Gene3D" id="1.10.10.10">
    <property type="entry name" value="Winged helix-like DNA-binding domain superfamily/Winged helix DNA-binding domain"/>
    <property type="match status" value="1"/>
</dbReference>
<evidence type="ECO:0000256" key="4">
    <source>
        <dbReference type="SAM" id="MobiDB-lite"/>
    </source>
</evidence>
<dbReference type="SMART" id="SM00248">
    <property type="entry name" value="ANK"/>
    <property type="match status" value="10"/>
</dbReference>
<dbReference type="PANTHER" id="PTHR24173">
    <property type="entry name" value="ANKYRIN REPEAT CONTAINING"/>
    <property type="match status" value="1"/>
</dbReference>
<dbReference type="EMBL" id="LSYV01000014">
    <property type="protein sequence ID" value="KXZ51175.1"/>
    <property type="molecule type" value="Genomic_DNA"/>
</dbReference>
<keyword evidence="2 3" id="KW-0040">ANK repeat</keyword>
<feature type="repeat" description="ANK" evidence="3">
    <location>
        <begin position="316"/>
        <end position="348"/>
    </location>
</feature>
<dbReference type="InterPro" id="IPR057263">
    <property type="entry name" value="COR-B"/>
</dbReference>
<feature type="repeat" description="ANK" evidence="3">
    <location>
        <begin position="565"/>
        <end position="597"/>
    </location>
</feature>
<feature type="repeat" description="ANK" evidence="3">
    <location>
        <begin position="481"/>
        <end position="513"/>
    </location>
</feature>
<dbReference type="Pfam" id="PF25497">
    <property type="entry name" value="COR-B"/>
    <property type="match status" value="1"/>
</dbReference>
<proteinExistence type="predicted"/>
<accession>A0A150GN22</accession>
<protein>
    <submittedName>
        <fullName evidence="7">Uncharacterized protein</fullName>
    </submittedName>
</protein>
<dbReference type="InterPro" id="IPR002110">
    <property type="entry name" value="Ankyrin_rpt"/>
</dbReference>
<feature type="domain" description="C-terminal of Roc COR-B" evidence="6">
    <location>
        <begin position="963"/>
        <end position="1095"/>
    </location>
</feature>
<dbReference type="Pfam" id="PF16095">
    <property type="entry name" value="COR-A"/>
    <property type="match status" value="1"/>
</dbReference>
<gene>
    <name evidence="7" type="ORF">GPECTOR_13g662</name>
</gene>
<evidence type="ECO:0000256" key="1">
    <source>
        <dbReference type="ARBA" id="ARBA00022737"/>
    </source>
</evidence>
<dbReference type="Proteomes" id="UP000075714">
    <property type="component" value="Unassembled WGS sequence"/>
</dbReference>
<organism evidence="7 8">
    <name type="scientific">Gonium pectorale</name>
    <name type="common">Green alga</name>
    <dbReference type="NCBI Taxonomy" id="33097"/>
    <lineage>
        <taxon>Eukaryota</taxon>
        <taxon>Viridiplantae</taxon>
        <taxon>Chlorophyta</taxon>
        <taxon>core chlorophytes</taxon>
        <taxon>Chlorophyceae</taxon>
        <taxon>CS clade</taxon>
        <taxon>Chlamydomonadales</taxon>
        <taxon>Volvocaceae</taxon>
        <taxon>Gonium</taxon>
    </lineage>
</organism>
<dbReference type="InterPro" id="IPR032171">
    <property type="entry name" value="COR-A"/>
</dbReference>
<feature type="region of interest" description="Disordered" evidence="4">
    <location>
        <begin position="1109"/>
        <end position="1128"/>
    </location>
</feature>
<evidence type="ECO:0000259" key="5">
    <source>
        <dbReference type="Pfam" id="PF16095"/>
    </source>
</evidence>
<feature type="repeat" description="ANK" evidence="3">
    <location>
        <begin position="448"/>
        <end position="480"/>
    </location>
</feature>
<dbReference type="Gene3D" id="1.25.40.20">
    <property type="entry name" value="Ankyrin repeat-containing domain"/>
    <property type="match status" value="5"/>
</dbReference>
<feature type="repeat" description="ANK" evidence="3">
    <location>
        <begin position="382"/>
        <end position="414"/>
    </location>
</feature>
<evidence type="ECO:0000313" key="8">
    <source>
        <dbReference type="Proteomes" id="UP000075714"/>
    </source>
</evidence>
<dbReference type="PANTHER" id="PTHR24173:SF74">
    <property type="entry name" value="ANKYRIN REPEAT DOMAIN-CONTAINING PROTEIN 16"/>
    <property type="match status" value="1"/>
</dbReference>
<feature type="compositionally biased region" description="Low complexity" evidence="4">
    <location>
        <begin position="1116"/>
        <end position="1128"/>
    </location>
</feature>